<evidence type="ECO:0000256" key="2">
    <source>
        <dbReference type="ARBA" id="ARBA00022448"/>
    </source>
</evidence>
<evidence type="ECO:0000256" key="3">
    <source>
        <dbReference type="ARBA" id="ARBA00022475"/>
    </source>
</evidence>
<feature type="transmembrane region" description="Helical" evidence="8">
    <location>
        <begin position="224"/>
        <end position="243"/>
    </location>
</feature>
<proteinExistence type="predicted"/>
<feature type="transmembrane region" description="Helical" evidence="8">
    <location>
        <begin position="40"/>
        <end position="59"/>
    </location>
</feature>
<feature type="transmembrane region" description="Helical" evidence="8">
    <location>
        <begin position="188"/>
        <end position="212"/>
    </location>
</feature>
<sequence length="440" mass="46502">MNRWLTPVRVVPAAFLVTITIGTVLLSLPMSTTGRGRGDLLDALFTSVSAVCVTGLTSVDTATYWTPTGQAIILALIQVGGFGIMTLASVLLLTIGRNLGLRNGLIAQTETHAVDLGDVRSLVRRLAVIVLVVETVIIAILVPRFRLVYDDDLPTAVWHAVFHGISAFNNAGFALYSDNLVGFVDDPWIMLPLCLAVVIGGLGFPVVGEIVRRGRRRWSVHTRITVYGSLMLLVVGVVGFGIAEWSNPATIGGLDTGGKLIASVTGGVMPRTAGFNSIDYSAATSESLMLTNMLMFIGGGSAGTAGGIKVSTFILLGVVIWSELRGEQSVGIYGRAMPSSLQRQALTVALLAVGVVMAGTMAMMITTDYTFEPLLFESVSAFATVGLSTGITFDLPASGEIVLILLMFVGRVGVVTVGAALALSHRHRRYTLPEEHIIVG</sequence>
<feature type="transmembrane region" description="Helical" evidence="8">
    <location>
        <begin position="126"/>
        <end position="145"/>
    </location>
</feature>
<protein>
    <submittedName>
        <fullName evidence="9">Potassium uptake protein, TrkH family</fullName>
    </submittedName>
</protein>
<dbReference type="PANTHER" id="PTHR32024:SF1">
    <property type="entry name" value="KTR SYSTEM POTASSIUM UPTAKE PROTEIN B"/>
    <property type="match status" value="1"/>
</dbReference>
<keyword evidence="7 8" id="KW-0472">Membrane</keyword>
<keyword evidence="3" id="KW-1003">Cell membrane</keyword>
<keyword evidence="6" id="KW-0406">Ion transport</keyword>
<dbReference type="GO" id="GO:0008324">
    <property type="term" value="F:monoatomic cation transmembrane transporter activity"/>
    <property type="evidence" value="ECO:0007669"/>
    <property type="project" value="InterPro"/>
</dbReference>
<evidence type="ECO:0000313" key="9">
    <source>
        <dbReference type="EMBL" id="EFQ81970.1"/>
    </source>
</evidence>
<keyword evidence="5 8" id="KW-1133">Transmembrane helix</keyword>
<dbReference type="Proteomes" id="UP000003111">
    <property type="component" value="Unassembled WGS sequence"/>
</dbReference>
<evidence type="ECO:0000256" key="6">
    <source>
        <dbReference type="ARBA" id="ARBA00023065"/>
    </source>
</evidence>
<comment type="subcellular location">
    <subcellularLocation>
        <location evidence="1">Cell membrane</location>
        <topology evidence="1">Multi-pass membrane protein</topology>
    </subcellularLocation>
</comment>
<keyword evidence="2" id="KW-0813">Transport</keyword>
<evidence type="ECO:0000313" key="10">
    <source>
        <dbReference type="Proteomes" id="UP000003111"/>
    </source>
</evidence>
<name>E2SFR8_9ACTN</name>
<dbReference type="RefSeq" id="WP_007079019.1">
    <property type="nucleotide sequence ID" value="NZ_CM001024.1"/>
</dbReference>
<evidence type="ECO:0000256" key="8">
    <source>
        <dbReference type="SAM" id="Phobius"/>
    </source>
</evidence>
<dbReference type="InterPro" id="IPR003445">
    <property type="entry name" value="Cat_transpt"/>
</dbReference>
<gene>
    <name evidence="9" type="ORF">HMPREF0063_12877</name>
</gene>
<dbReference type="eggNOG" id="COG0168">
    <property type="taxonomic scope" value="Bacteria"/>
</dbReference>
<feature type="transmembrane region" description="Helical" evidence="8">
    <location>
        <begin position="294"/>
        <end position="324"/>
    </location>
</feature>
<evidence type="ECO:0000256" key="4">
    <source>
        <dbReference type="ARBA" id="ARBA00022692"/>
    </source>
</evidence>
<dbReference type="GO" id="GO:0005886">
    <property type="term" value="C:plasma membrane"/>
    <property type="evidence" value="ECO:0007669"/>
    <property type="project" value="UniProtKB-SubCell"/>
</dbReference>
<accession>E2SFR8</accession>
<evidence type="ECO:0000256" key="7">
    <source>
        <dbReference type="ARBA" id="ARBA00023136"/>
    </source>
</evidence>
<feature type="transmembrane region" description="Helical" evidence="8">
    <location>
        <begin position="71"/>
        <end position="95"/>
    </location>
</feature>
<dbReference type="PANTHER" id="PTHR32024">
    <property type="entry name" value="TRK SYSTEM POTASSIUM UPTAKE PROTEIN TRKG-RELATED"/>
    <property type="match status" value="1"/>
</dbReference>
<dbReference type="EMBL" id="ACLF03000014">
    <property type="protein sequence ID" value="EFQ81970.1"/>
    <property type="molecule type" value="Genomic_DNA"/>
</dbReference>
<evidence type="ECO:0000256" key="1">
    <source>
        <dbReference type="ARBA" id="ARBA00004651"/>
    </source>
</evidence>
<dbReference type="HOGENOM" id="CLU_026429_0_0_11"/>
<dbReference type="GO" id="GO:0030001">
    <property type="term" value="P:metal ion transport"/>
    <property type="evidence" value="ECO:0007669"/>
    <property type="project" value="UniProtKB-ARBA"/>
</dbReference>
<dbReference type="STRING" id="585531.HMPREF0063_12877"/>
<dbReference type="OrthoDB" id="9810952at2"/>
<reference evidence="9" key="1">
    <citation type="submission" date="2010-08" db="EMBL/GenBank/DDBJ databases">
        <authorList>
            <person name="Muzny D."/>
            <person name="Qin X."/>
            <person name="Buhay C."/>
            <person name="Dugan-Rocha S."/>
            <person name="Ding Y."/>
            <person name="Chen G."/>
            <person name="Hawes A."/>
            <person name="Holder M."/>
            <person name="Jhangiani S."/>
            <person name="Johnson A."/>
            <person name="Khan Z."/>
            <person name="Li Z."/>
            <person name="Liu W."/>
            <person name="Liu X."/>
            <person name="Perez L."/>
            <person name="Shen H."/>
            <person name="Wang Q."/>
            <person name="Watt J."/>
            <person name="Xi L."/>
            <person name="Xin Y."/>
            <person name="Zhou J."/>
            <person name="Deng J."/>
            <person name="Jiang H."/>
            <person name="Liu Y."/>
            <person name="Qu J."/>
            <person name="Song X.-Z."/>
            <person name="Zhang L."/>
            <person name="Villasana D."/>
            <person name="Johnson A."/>
            <person name="Liu J."/>
            <person name="Liyanage D."/>
            <person name="Lorensuhewa L."/>
            <person name="Robinson T."/>
            <person name="Song A."/>
            <person name="Song B.-B."/>
            <person name="Dinh H."/>
            <person name="Thornton R."/>
            <person name="Coyle M."/>
            <person name="Francisco L."/>
            <person name="Jackson L."/>
            <person name="Javaid M."/>
            <person name="Korchina V."/>
            <person name="Kovar C."/>
            <person name="Mata R."/>
            <person name="Mathew T."/>
            <person name="Ngo R."/>
            <person name="Nguyen L."/>
            <person name="Nguyen N."/>
            <person name="Okwuonu G."/>
            <person name="Ongeri F."/>
            <person name="Pham C."/>
            <person name="Simmons D."/>
            <person name="Wilczek-Boney K."/>
            <person name="Hale W."/>
            <person name="Jakkamsetti A."/>
            <person name="Pham P."/>
            <person name="Ruth R."/>
            <person name="San Lucas F."/>
            <person name="Warren J."/>
            <person name="Zhang J."/>
            <person name="Zhao Z."/>
            <person name="Zhou C."/>
            <person name="Zhu D."/>
            <person name="Lee S."/>
            <person name="Bess C."/>
            <person name="Blankenburg K."/>
            <person name="Forbes L."/>
            <person name="Fu Q."/>
            <person name="Gubbala S."/>
            <person name="Hirani K."/>
            <person name="Jayaseelan J.C."/>
            <person name="Lara F."/>
            <person name="Munidasa M."/>
            <person name="Palculict T."/>
            <person name="Patil S."/>
            <person name="Pu L.-L."/>
            <person name="Saada N."/>
            <person name="Tang L."/>
            <person name="Weissenberger G."/>
            <person name="Zhu Y."/>
            <person name="Hemphill L."/>
            <person name="Shang Y."/>
            <person name="Youmans B."/>
            <person name="Ayvaz T."/>
            <person name="Ross M."/>
            <person name="Santibanez J."/>
            <person name="Aqrawi P."/>
            <person name="Gross S."/>
            <person name="Joshi V."/>
            <person name="Fowler G."/>
            <person name="Nazareth L."/>
            <person name="Reid J."/>
            <person name="Worley K."/>
            <person name="Petrosino J."/>
            <person name="Highlander S."/>
            <person name="Gibbs R."/>
        </authorList>
    </citation>
    <scope>NUCLEOTIDE SEQUENCE [LARGE SCALE GENOMIC DNA]</scope>
    <source>
        <strain evidence="9">DSM 15272</strain>
    </source>
</reference>
<feature type="transmembrane region" description="Helical" evidence="8">
    <location>
        <begin position="401"/>
        <end position="423"/>
    </location>
</feature>
<comment type="caution">
    <text evidence="9">The sequence shown here is derived from an EMBL/GenBank/DDBJ whole genome shotgun (WGS) entry which is preliminary data.</text>
</comment>
<dbReference type="AlphaFoldDB" id="E2SFR8"/>
<evidence type="ECO:0000256" key="5">
    <source>
        <dbReference type="ARBA" id="ARBA00022989"/>
    </source>
</evidence>
<keyword evidence="4 8" id="KW-0812">Transmembrane</keyword>
<organism evidence="9 10">
    <name type="scientific">Aeromicrobium marinum DSM 15272</name>
    <dbReference type="NCBI Taxonomy" id="585531"/>
    <lineage>
        <taxon>Bacteria</taxon>
        <taxon>Bacillati</taxon>
        <taxon>Actinomycetota</taxon>
        <taxon>Actinomycetes</taxon>
        <taxon>Propionibacteriales</taxon>
        <taxon>Nocardioidaceae</taxon>
        <taxon>Aeromicrobium</taxon>
    </lineage>
</organism>
<feature type="transmembrane region" description="Helical" evidence="8">
    <location>
        <begin position="6"/>
        <end position="28"/>
    </location>
</feature>
<keyword evidence="10" id="KW-1185">Reference proteome</keyword>
<feature type="transmembrane region" description="Helical" evidence="8">
    <location>
        <begin position="345"/>
        <end position="365"/>
    </location>
</feature>
<dbReference type="Pfam" id="PF02386">
    <property type="entry name" value="TrkH"/>
    <property type="match status" value="1"/>
</dbReference>